<dbReference type="PANTHER" id="PTHR42796">
    <property type="entry name" value="FUMARYLACETOACETATE HYDROLASE DOMAIN-CONTAINING PROTEIN 2A-RELATED"/>
    <property type="match status" value="1"/>
</dbReference>
<dbReference type="Pfam" id="PF01557">
    <property type="entry name" value="FAA_hydrolase"/>
    <property type="match status" value="1"/>
</dbReference>
<name>A0A4R3LK73_9HYPH</name>
<dbReference type="AlphaFoldDB" id="A0A4R3LK73"/>
<gene>
    <name evidence="4" type="ORF">EDC64_1214</name>
</gene>
<dbReference type="GO" id="GO:0046872">
    <property type="term" value="F:metal ion binding"/>
    <property type="evidence" value="ECO:0007669"/>
    <property type="project" value="UniProtKB-KW"/>
</dbReference>
<dbReference type="Proteomes" id="UP000294664">
    <property type="component" value="Unassembled WGS sequence"/>
</dbReference>
<feature type="domain" description="Fumarylacetoacetase-like C-terminal" evidence="3">
    <location>
        <begin position="70"/>
        <end position="276"/>
    </location>
</feature>
<comment type="similarity">
    <text evidence="1">Belongs to the FAH family.</text>
</comment>
<keyword evidence="5" id="KW-1185">Reference proteome</keyword>
<protein>
    <submittedName>
        <fullName evidence="4">2-keto-4-pentenoate hydratase/2-oxohepta-3-ene-1,7-dioic acid hydratase in catechol pathway</fullName>
    </submittedName>
</protein>
<dbReference type="InterPro" id="IPR051121">
    <property type="entry name" value="FAH"/>
</dbReference>
<sequence length="279" mass="29172">MRLMMVKTPEGDALGVVEGDGVAILPGRTLREVCGGGEAALKAVAAAAAAAPKVPRASVKAAQPVLNPGKFICIGLNFTDHAKEGGNPIPDYPALFLRVPSSLIADGEPMVCPKASPTFDYEAELTIVIGKGGRHIPEDKALEAVFGYTIFNDGSVRAYQRKSTQWTAGKNFDATGPIGPEVVTCDELPDGAHGLAVRSILNGKVMQDGNTSDFIFSVAKVVSTLSEIMTLEPGDMIATGTPAGVGYPRKPPVFMKAGDEIVIEIEGIGRLTNPIVDEA</sequence>
<evidence type="ECO:0000313" key="5">
    <source>
        <dbReference type="Proteomes" id="UP000294664"/>
    </source>
</evidence>
<dbReference type="FunFam" id="3.90.850.10:FF:000002">
    <property type="entry name" value="2-hydroxyhepta-2,4-diene-1,7-dioate isomerase"/>
    <property type="match status" value="1"/>
</dbReference>
<evidence type="ECO:0000256" key="2">
    <source>
        <dbReference type="ARBA" id="ARBA00022723"/>
    </source>
</evidence>
<dbReference type="GO" id="GO:0016853">
    <property type="term" value="F:isomerase activity"/>
    <property type="evidence" value="ECO:0007669"/>
    <property type="project" value="UniProtKB-ARBA"/>
</dbReference>
<proteinExistence type="inferred from homology"/>
<dbReference type="GO" id="GO:0019752">
    <property type="term" value="P:carboxylic acid metabolic process"/>
    <property type="evidence" value="ECO:0007669"/>
    <property type="project" value="UniProtKB-ARBA"/>
</dbReference>
<dbReference type="InterPro" id="IPR011234">
    <property type="entry name" value="Fumarylacetoacetase-like_C"/>
</dbReference>
<keyword evidence="2" id="KW-0479">Metal-binding</keyword>
<evidence type="ECO:0000313" key="4">
    <source>
        <dbReference type="EMBL" id="TCT00584.1"/>
    </source>
</evidence>
<dbReference type="EMBL" id="SMAI01000021">
    <property type="protein sequence ID" value="TCT00584.1"/>
    <property type="molecule type" value="Genomic_DNA"/>
</dbReference>
<evidence type="ECO:0000256" key="1">
    <source>
        <dbReference type="ARBA" id="ARBA00010211"/>
    </source>
</evidence>
<organism evidence="4 5">
    <name type="scientific">Aquabacter spiritensis</name>
    <dbReference type="NCBI Taxonomy" id="933073"/>
    <lineage>
        <taxon>Bacteria</taxon>
        <taxon>Pseudomonadati</taxon>
        <taxon>Pseudomonadota</taxon>
        <taxon>Alphaproteobacteria</taxon>
        <taxon>Hyphomicrobiales</taxon>
        <taxon>Xanthobacteraceae</taxon>
        <taxon>Aquabacter</taxon>
    </lineage>
</organism>
<dbReference type="OrthoDB" id="5197601at2"/>
<accession>A0A4R3LK73</accession>
<dbReference type="PANTHER" id="PTHR42796:SF4">
    <property type="entry name" value="FUMARYLACETOACETATE HYDROLASE DOMAIN-CONTAINING PROTEIN 2A"/>
    <property type="match status" value="1"/>
</dbReference>
<dbReference type="Gene3D" id="3.90.850.10">
    <property type="entry name" value="Fumarylacetoacetase-like, C-terminal domain"/>
    <property type="match status" value="1"/>
</dbReference>
<evidence type="ECO:0000259" key="3">
    <source>
        <dbReference type="Pfam" id="PF01557"/>
    </source>
</evidence>
<comment type="caution">
    <text evidence="4">The sequence shown here is derived from an EMBL/GenBank/DDBJ whole genome shotgun (WGS) entry which is preliminary data.</text>
</comment>
<dbReference type="SUPFAM" id="SSF56529">
    <property type="entry name" value="FAH"/>
    <property type="match status" value="1"/>
</dbReference>
<reference evidence="4 5" key="1">
    <citation type="submission" date="2019-03" db="EMBL/GenBank/DDBJ databases">
        <title>Genomic Encyclopedia of Type Strains, Phase IV (KMG-IV): sequencing the most valuable type-strain genomes for metagenomic binning, comparative biology and taxonomic classification.</title>
        <authorList>
            <person name="Goeker M."/>
        </authorList>
    </citation>
    <scope>NUCLEOTIDE SEQUENCE [LARGE SCALE GENOMIC DNA]</scope>
    <source>
        <strain evidence="4 5">DSM 9035</strain>
    </source>
</reference>
<dbReference type="RefSeq" id="WP_132035890.1">
    <property type="nucleotide sequence ID" value="NZ_SMAI01000021.1"/>
</dbReference>
<dbReference type="InterPro" id="IPR036663">
    <property type="entry name" value="Fumarylacetoacetase_C_sf"/>
</dbReference>